<sequence>MGYCPVRTIVLCVETLKNLYSCLVFAQQLPFDHISDRAAQKWRDQLAFEVYADASREQQDKVILGQINRCRWWRPASHEYVELPPSPRREMATSVSSHEVTRVSRVRPSASSATLPAATIYTSPANLENAIAFQERLYRRAMQQRPQATSTETAMEWKVKRRHDGTRYIVRRPIENRRQRDTRPKCRRRHQERPRAENVGLLSVTIV</sequence>
<dbReference type="VEuPathDB" id="VectorBase:LLOJ007414"/>
<evidence type="ECO:0000313" key="2">
    <source>
        <dbReference type="EnsemblMetazoa" id="LLOJ007414-PA"/>
    </source>
</evidence>
<dbReference type="EMBL" id="AJWK01024567">
    <property type="status" value="NOT_ANNOTATED_CDS"/>
    <property type="molecule type" value="Genomic_DNA"/>
</dbReference>
<feature type="compositionally biased region" description="Basic and acidic residues" evidence="1">
    <location>
        <begin position="174"/>
        <end position="184"/>
    </location>
</feature>
<evidence type="ECO:0000313" key="3">
    <source>
        <dbReference type="Proteomes" id="UP000092461"/>
    </source>
</evidence>
<keyword evidence="3" id="KW-1185">Reference proteome</keyword>
<dbReference type="AlphaFoldDB" id="A0A1B0CRB6"/>
<protein>
    <submittedName>
        <fullName evidence="2">Uncharacterized protein</fullName>
    </submittedName>
</protein>
<dbReference type="EMBL" id="AJWK01024566">
    <property type="status" value="NOT_ANNOTATED_CDS"/>
    <property type="molecule type" value="Genomic_DNA"/>
</dbReference>
<dbReference type="VEuPathDB" id="VectorBase:LLONM1_006998"/>
<dbReference type="Proteomes" id="UP000092461">
    <property type="component" value="Unassembled WGS sequence"/>
</dbReference>
<accession>A0A1B0CRB6</accession>
<proteinExistence type="predicted"/>
<name>A0A1B0CRB6_LUTLO</name>
<reference evidence="2" key="1">
    <citation type="submission" date="2020-05" db="UniProtKB">
        <authorList>
            <consortium name="EnsemblMetazoa"/>
        </authorList>
    </citation>
    <scope>IDENTIFICATION</scope>
    <source>
        <strain evidence="2">Jacobina</strain>
    </source>
</reference>
<evidence type="ECO:0000256" key="1">
    <source>
        <dbReference type="SAM" id="MobiDB-lite"/>
    </source>
</evidence>
<dbReference type="EnsemblMetazoa" id="LLOJ007414-RA">
    <property type="protein sequence ID" value="LLOJ007414-PA"/>
    <property type="gene ID" value="LLOJ007414"/>
</dbReference>
<feature type="region of interest" description="Disordered" evidence="1">
    <location>
        <begin position="174"/>
        <end position="199"/>
    </location>
</feature>
<organism evidence="2 3">
    <name type="scientific">Lutzomyia longipalpis</name>
    <name type="common">Sand fly</name>
    <dbReference type="NCBI Taxonomy" id="7200"/>
    <lineage>
        <taxon>Eukaryota</taxon>
        <taxon>Metazoa</taxon>
        <taxon>Ecdysozoa</taxon>
        <taxon>Arthropoda</taxon>
        <taxon>Hexapoda</taxon>
        <taxon>Insecta</taxon>
        <taxon>Pterygota</taxon>
        <taxon>Neoptera</taxon>
        <taxon>Endopterygota</taxon>
        <taxon>Diptera</taxon>
        <taxon>Nematocera</taxon>
        <taxon>Psychodoidea</taxon>
        <taxon>Psychodidae</taxon>
        <taxon>Lutzomyia</taxon>
        <taxon>Lutzomyia</taxon>
    </lineage>
</organism>